<name>A0A8S3JQM1_9BILA</name>
<feature type="non-terminal residue" evidence="2">
    <location>
        <position position="139"/>
    </location>
</feature>
<feature type="non-terminal residue" evidence="2">
    <location>
        <position position="1"/>
    </location>
</feature>
<dbReference type="PANTHER" id="PTHR46580:SF4">
    <property type="entry name" value="ATP_GTP-BINDING PROTEIN"/>
    <property type="match status" value="1"/>
</dbReference>
<dbReference type="InterPro" id="IPR028994">
    <property type="entry name" value="Integrin_alpha_N"/>
</dbReference>
<gene>
    <name evidence="2" type="ORF">SMN809_LOCUS82168</name>
</gene>
<dbReference type="Pfam" id="PF13517">
    <property type="entry name" value="FG-GAP_3"/>
    <property type="match status" value="1"/>
</dbReference>
<reference evidence="2" key="1">
    <citation type="submission" date="2021-02" db="EMBL/GenBank/DDBJ databases">
        <authorList>
            <person name="Nowell W R."/>
        </authorList>
    </citation>
    <scope>NUCLEOTIDE SEQUENCE</scope>
</reference>
<dbReference type="Gene3D" id="2.30.30.100">
    <property type="match status" value="1"/>
</dbReference>
<protein>
    <submittedName>
        <fullName evidence="2">Uncharacterized protein</fullName>
    </submittedName>
</protein>
<dbReference type="PANTHER" id="PTHR46580">
    <property type="entry name" value="SENSOR KINASE-RELATED"/>
    <property type="match status" value="1"/>
</dbReference>
<organism evidence="2 3">
    <name type="scientific">Rotaria magnacalcarata</name>
    <dbReference type="NCBI Taxonomy" id="392030"/>
    <lineage>
        <taxon>Eukaryota</taxon>
        <taxon>Metazoa</taxon>
        <taxon>Spiralia</taxon>
        <taxon>Gnathifera</taxon>
        <taxon>Rotifera</taxon>
        <taxon>Eurotatoria</taxon>
        <taxon>Bdelloidea</taxon>
        <taxon>Philodinida</taxon>
        <taxon>Philodinidae</taxon>
        <taxon>Rotaria</taxon>
    </lineage>
</organism>
<accession>A0A8S3JQM1</accession>
<sequence>MINSLGTQSYVILIDDSNDDGRLDLAVTFVNQSSVGTLIGYGNAVINANNNIVSIYFGDGNNSFIEQTTFSTELNPRWIATADFKNDQHSDLTITNYNSNSMRVSIAAGSGSFEAYETLNTSSGPNSIAIGDFNSDNNV</sequence>
<dbReference type="InterPro" id="IPR013517">
    <property type="entry name" value="FG-GAP"/>
</dbReference>
<dbReference type="EMBL" id="CAJOBI010350792">
    <property type="protein sequence ID" value="CAF5221046.1"/>
    <property type="molecule type" value="Genomic_DNA"/>
</dbReference>
<dbReference type="AlphaFoldDB" id="A0A8S3JQM1"/>
<dbReference type="SUPFAM" id="SSF69318">
    <property type="entry name" value="Integrin alpha N-terminal domain"/>
    <property type="match status" value="1"/>
</dbReference>
<evidence type="ECO:0000313" key="3">
    <source>
        <dbReference type="Proteomes" id="UP000676336"/>
    </source>
</evidence>
<evidence type="ECO:0000256" key="1">
    <source>
        <dbReference type="ARBA" id="ARBA00022729"/>
    </source>
</evidence>
<proteinExistence type="predicted"/>
<keyword evidence="1" id="KW-0732">Signal</keyword>
<comment type="caution">
    <text evidence="2">The sequence shown here is derived from an EMBL/GenBank/DDBJ whole genome shotgun (WGS) entry which is preliminary data.</text>
</comment>
<dbReference type="Proteomes" id="UP000676336">
    <property type="component" value="Unassembled WGS sequence"/>
</dbReference>
<evidence type="ECO:0000313" key="2">
    <source>
        <dbReference type="EMBL" id="CAF5221046.1"/>
    </source>
</evidence>